<accession>A0A1D8GHE5</accession>
<proteinExistence type="predicted"/>
<organism evidence="9 10">
    <name type="scientific">Geosporobacter ferrireducens</name>
    <dbReference type="NCBI Taxonomy" id="1424294"/>
    <lineage>
        <taxon>Bacteria</taxon>
        <taxon>Bacillati</taxon>
        <taxon>Bacillota</taxon>
        <taxon>Clostridia</taxon>
        <taxon>Peptostreptococcales</taxon>
        <taxon>Thermotaleaceae</taxon>
        <taxon>Geosporobacter</taxon>
    </lineage>
</organism>
<dbReference type="GO" id="GO:0008982">
    <property type="term" value="F:protein-N(PI)-phosphohistidine-sugar phosphotransferase activity"/>
    <property type="evidence" value="ECO:0007669"/>
    <property type="project" value="InterPro"/>
</dbReference>
<dbReference type="Pfam" id="PF03830">
    <property type="entry name" value="PTSIIB_sorb"/>
    <property type="match status" value="1"/>
</dbReference>
<evidence type="ECO:0000259" key="8">
    <source>
        <dbReference type="PROSITE" id="PS51101"/>
    </source>
</evidence>
<evidence type="ECO:0000256" key="4">
    <source>
        <dbReference type="ARBA" id="ARBA00022597"/>
    </source>
</evidence>
<evidence type="ECO:0000256" key="6">
    <source>
        <dbReference type="ARBA" id="ARBA00022683"/>
    </source>
</evidence>
<evidence type="ECO:0000313" key="9">
    <source>
        <dbReference type="EMBL" id="AOT70326.1"/>
    </source>
</evidence>
<keyword evidence="2" id="KW-0813">Transport</keyword>
<reference evidence="9 10" key="1">
    <citation type="submission" date="2016-09" db="EMBL/GenBank/DDBJ databases">
        <title>Genomic analysis reveals versatility of anaerobic energy metabolism of Geosporobacter ferrireducens IRF9 of phylum Firmicutes.</title>
        <authorList>
            <person name="Kim S.-J."/>
        </authorList>
    </citation>
    <scope>NUCLEOTIDE SEQUENCE [LARGE SCALE GENOMIC DNA]</scope>
    <source>
        <strain evidence="9 10">IRF9</strain>
    </source>
</reference>
<dbReference type="InterPro" id="IPR036667">
    <property type="entry name" value="PTS_IIB_sorbose-sp_sf"/>
</dbReference>
<keyword evidence="4" id="KW-0762">Sugar transport</keyword>
<gene>
    <name evidence="9" type="ORF">Gferi_12420</name>
</gene>
<comment type="subcellular location">
    <subcellularLocation>
        <location evidence="1">Cytoplasm</location>
    </subcellularLocation>
</comment>
<dbReference type="GO" id="GO:0009401">
    <property type="term" value="P:phosphoenolpyruvate-dependent sugar phosphotransferase system"/>
    <property type="evidence" value="ECO:0007669"/>
    <property type="project" value="UniProtKB-KW"/>
</dbReference>
<feature type="domain" description="PTS EIIB type-4" evidence="8">
    <location>
        <begin position="1"/>
        <end position="164"/>
    </location>
</feature>
<evidence type="ECO:0000256" key="7">
    <source>
        <dbReference type="ARBA" id="ARBA00022777"/>
    </source>
</evidence>
<dbReference type="AlphaFoldDB" id="A0A1D8GHE5"/>
<dbReference type="PROSITE" id="PS51101">
    <property type="entry name" value="PTS_EIIB_TYPE_4"/>
    <property type="match status" value="1"/>
</dbReference>
<evidence type="ECO:0000256" key="1">
    <source>
        <dbReference type="ARBA" id="ARBA00004496"/>
    </source>
</evidence>
<dbReference type="GO" id="GO:0016301">
    <property type="term" value="F:kinase activity"/>
    <property type="evidence" value="ECO:0007669"/>
    <property type="project" value="UniProtKB-KW"/>
</dbReference>
<keyword evidence="5" id="KW-0808">Transferase</keyword>
<evidence type="ECO:0000256" key="5">
    <source>
        <dbReference type="ARBA" id="ARBA00022679"/>
    </source>
</evidence>
<dbReference type="Proteomes" id="UP000095743">
    <property type="component" value="Chromosome"/>
</dbReference>
<protein>
    <recommendedName>
        <fullName evidence="8">PTS EIIB type-4 domain-containing protein</fullName>
    </recommendedName>
</protein>
<dbReference type="OrthoDB" id="9788818at2"/>
<dbReference type="EMBL" id="CP017269">
    <property type="protein sequence ID" value="AOT70326.1"/>
    <property type="molecule type" value="Genomic_DNA"/>
</dbReference>
<evidence type="ECO:0000256" key="2">
    <source>
        <dbReference type="ARBA" id="ARBA00022448"/>
    </source>
</evidence>
<keyword evidence="10" id="KW-1185">Reference proteome</keyword>
<keyword evidence="3" id="KW-0963">Cytoplasm</keyword>
<dbReference type="Gene3D" id="3.40.35.10">
    <property type="entry name" value="Phosphotransferase system, sorbose subfamily IIB component"/>
    <property type="match status" value="1"/>
</dbReference>
<evidence type="ECO:0000313" key="10">
    <source>
        <dbReference type="Proteomes" id="UP000095743"/>
    </source>
</evidence>
<dbReference type="SUPFAM" id="SSF52728">
    <property type="entry name" value="PTS IIb component"/>
    <property type="match status" value="1"/>
</dbReference>
<evidence type="ECO:0000256" key="3">
    <source>
        <dbReference type="ARBA" id="ARBA00022490"/>
    </source>
</evidence>
<dbReference type="InterPro" id="IPR004720">
    <property type="entry name" value="PTS_IIB_sorbose-sp"/>
</dbReference>
<dbReference type="STRING" id="1424294.Gferi_12420"/>
<dbReference type="GO" id="GO:0005737">
    <property type="term" value="C:cytoplasm"/>
    <property type="evidence" value="ECO:0007669"/>
    <property type="project" value="UniProtKB-SubCell"/>
</dbReference>
<name>A0A1D8GHE5_9FIRM</name>
<sequence>MGKNFIRVDDRLIHGQIITKWAINLEIKNIVAIDDKTAANPMLKSIMTMSVPKNYKTYMCSMAESKEMIEKLDSEEGNNLIIVRFPSLLKELCRNEFRPQWINIGNVSKKEGAQYEITHNVFLSDADIEILEVLHGEGLKISFQLVPDTPLITWDKERHKYVRE</sequence>
<dbReference type="RefSeq" id="WP_069976972.1">
    <property type="nucleotide sequence ID" value="NZ_CP017269.1"/>
</dbReference>
<dbReference type="KEGG" id="gfe:Gferi_12420"/>
<keyword evidence="7" id="KW-0418">Kinase</keyword>
<keyword evidence="6" id="KW-0598">Phosphotransferase system</keyword>